<keyword evidence="1" id="KW-0812">Transmembrane</keyword>
<reference evidence="2" key="1">
    <citation type="submission" date="2023-03" db="EMBL/GenBank/DDBJ databases">
        <title>Edaphobacter sp.</title>
        <authorList>
            <person name="Huber K.J."/>
            <person name="Papendorf J."/>
            <person name="Pilke C."/>
            <person name="Bunk B."/>
            <person name="Sproeer C."/>
            <person name="Pester M."/>
        </authorList>
    </citation>
    <scope>NUCLEOTIDE SEQUENCE</scope>
    <source>
        <strain evidence="2">DSM 110680</strain>
    </source>
</reference>
<proteinExistence type="predicted"/>
<dbReference type="Pfam" id="PF05656">
    <property type="entry name" value="DUF805"/>
    <property type="match status" value="1"/>
</dbReference>
<evidence type="ECO:0000256" key="1">
    <source>
        <dbReference type="SAM" id="Phobius"/>
    </source>
</evidence>
<accession>A0AAU7DKW3</accession>
<dbReference type="AlphaFoldDB" id="A0AAU7DKW3"/>
<dbReference type="PANTHER" id="PTHR34980">
    <property type="entry name" value="INNER MEMBRANE PROTEIN-RELATED-RELATED"/>
    <property type="match status" value="1"/>
</dbReference>
<feature type="transmembrane region" description="Helical" evidence="1">
    <location>
        <begin position="85"/>
        <end position="106"/>
    </location>
</feature>
<gene>
    <name evidence="2" type="ORF">P8935_24545</name>
</gene>
<dbReference type="RefSeq" id="WP_348262945.1">
    <property type="nucleotide sequence ID" value="NZ_CP121196.1"/>
</dbReference>
<evidence type="ECO:0000313" key="2">
    <source>
        <dbReference type="EMBL" id="XBH17720.1"/>
    </source>
</evidence>
<protein>
    <submittedName>
        <fullName evidence="2">DUF805 domain-containing protein</fullName>
    </submittedName>
</protein>
<sequence>MSWFLLAWQRAADFSGRSRRKEYWYFQLFNAIVMIFIGLFAIAFSDQGKPAMIPFGVMFAYGLILVVPSLSVTIRRLHDIGKSGWWYFIAFIPLIGGIILFVFTLFDSEPYANQWGLDPKASERAIVPPYAMPR</sequence>
<feature type="transmembrane region" description="Helical" evidence="1">
    <location>
        <begin position="51"/>
        <end position="73"/>
    </location>
</feature>
<keyword evidence="1" id="KW-1133">Transmembrane helix</keyword>
<dbReference type="PANTHER" id="PTHR34980:SF2">
    <property type="entry name" value="INNER MEMBRANE PROTEIN YHAH-RELATED"/>
    <property type="match status" value="1"/>
</dbReference>
<organism evidence="2">
    <name type="scientific">Telmatobacter sp. DSM 110680</name>
    <dbReference type="NCBI Taxonomy" id="3036704"/>
    <lineage>
        <taxon>Bacteria</taxon>
        <taxon>Pseudomonadati</taxon>
        <taxon>Acidobacteriota</taxon>
        <taxon>Terriglobia</taxon>
        <taxon>Terriglobales</taxon>
        <taxon>Acidobacteriaceae</taxon>
        <taxon>Telmatobacter</taxon>
    </lineage>
</organism>
<dbReference type="EMBL" id="CP121196">
    <property type="protein sequence ID" value="XBH17720.1"/>
    <property type="molecule type" value="Genomic_DNA"/>
</dbReference>
<dbReference type="InterPro" id="IPR008523">
    <property type="entry name" value="DUF805"/>
</dbReference>
<keyword evidence="1" id="KW-0472">Membrane</keyword>
<feature type="transmembrane region" description="Helical" evidence="1">
    <location>
        <begin position="23"/>
        <end position="45"/>
    </location>
</feature>
<dbReference type="GO" id="GO:0005886">
    <property type="term" value="C:plasma membrane"/>
    <property type="evidence" value="ECO:0007669"/>
    <property type="project" value="TreeGrafter"/>
</dbReference>
<name>A0AAU7DKW3_9BACT</name>